<dbReference type="InterPro" id="IPR027417">
    <property type="entry name" value="P-loop_NTPase"/>
</dbReference>
<dbReference type="AlphaFoldDB" id="A0A699UEC4"/>
<comment type="cofactor">
    <cofactor evidence="1">
        <name>Mg(2+)</name>
        <dbReference type="ChEBI" id="CHEBI:18420"/>
    </cofactor>
</comment>
<evidence type="ECO:0000313" key="4">
    <source>
        <dbReference type="EMBL" id="GFD19716.1"/>
    </source>
</evidence>
<keyword evidence="1 4" id="KW-0347">Helicase</keyword>
<feature type="domain" description="DNA helicase Pif1-like 2B" evidence="3">
    <location>
        <begin position="151"/>
        <end position="194"/>
    </location>
</feature>
<protein>
    <recommendedName>
        <fullName evidence="1">ATP-dependent DNA helicase</fullName>
        <ecNumber evidence="1">5.6.2.3</ecNumber>
    </recommendedName>
</protein>
<evidence type="ECO:0000259" key="2">
    <source>
        <dbReference type="Pfam" id="PF05970"/>
    </source>
</evidence>
<dbReference type="Pfam" id="PF21530">
    <property type="entry name" value="Pif1_2B_dom"/>
    <property type="match status" value="1"/>
</dbReference>
<dbReference type="SUPFAM" id="SSF52540">
    <property type="entry name" value="P-loop containing nucleoside triphosphate hydrolases"/>
    <property type="match status" value="1"/>
</dbReference>
<keyword evidence="1" id="KW-0067">ATP-binding</keyword>
<keyword evidence="1" id="KW-0233">DNA recombination</keyword>
<keyword evidence="1" id="KW-0378">Hydrolase</keyword>
<dbReference type="EMBL" id="BKCJ011316710">
    <property type="protein sequence ID" value="GFD19716.1"/>
    <property type="molecule type" value="Genomic_DNA"/>
</dbReference>
<keyword evidence="1" id="KW-0547">Nucleotide-binding</keyword>
<comment type="similarity">
    <text evidence="1">Belongs to the helicase family.</text>
</comment>
<proteinExistence type="inferred from homology"/>
<dbReference type="InterPro" id="IPR049163">
    <property type="entry name" value="Pif1-like_2B_dom"/>
</dbReference>
<gene>
    <name evidence="4" type="ORF">Tci_891685</name>
</gene>
<dbReference type="GO" id="GO:0006281">
    <property type="term" value="P:DNA repair"/>
    <property type="evidence" value="ECO:0007669"/>
    <property type="project" value="UniProtKB-KW"/>
</dbReference>
<dbReference type="GO" id="GO:0043139">
    <property type="term" value="F:5'-3' DNA helicase activity"/>
    <property type="evidence" value="ECO:0007669"/>
    <property type="project" value="UniProtKB-EC"/>
</dbReference>
<comment type="catalytic activity">
    <reaction evidence="1">
        <text>ATP + H2O = ADP + phosphate + H(+)</text>
        <dbReference type="Rhea" id="RHEA:13065"/>
        <dbReference type="ChEBI" id="CHEBI:15377"/>
        <dbReference type="ChEBI" id="CHEBI:15378"/>
        <dbReference type="ChEBI" id="CHEBI:30616"/>
        <dbReference type="ChEBI" id="CHEBI:43474"/>
        <dbReference type="ChEBI" id="CHEBI:456216"/>
        <dbReference type="EC" id="5.6.2.3"/>
    </reaction>
</comment>
<name>A0A699UEC4_TANCI</name>
<dbReference type="GO" id="GO:0005524">
    <property type="term" value="F:ATP binding"/>
    <property type="evidence" value="ECO:0007669"/>
    <property type="project" value="UniProtKB-KW"/>
</dbReference>
<dbReference type="PANTHER" id="PTHR10492:SF96">
    <property type="entry name" value="ATP-DEPENDENT DNA HELICASE"/>
    <property type="match status" value="1"/>
</dbReference>
<sequence>ESTLWPSFKVFMLKRNTRLARPDISLKEHSLVKSFASWLLTVGDGKIGEPVDEDPENTSWVHIPPAYCLLPAEQGLLKMIDFIYDQSTLHTPSAISLQQKAIICPKNETTDIINSKVLDMVPGESTIYMSQDEATPTGNDGVETEMLYPIEHLNTFKLPVFPPHQFELKVGAPVMLLRNVNIAGGLCNGTRMIV</sequence>
<feature type="non-terminal residue" evidence="4">
    <location>
        <position position="194"/>
    </location>
</feature>
<keyword evidence="1" id="KW-0227">DNA damage</keyword>
<dbReference type="GO" id="GO:0000723">
    <property type="term" value="P:telomere maintenance"/>
    <property type="evidence" value="ECO:0007669"/>
    <property type="project" value="InterPro"/>
</dbReference>
<dbReference type="GO" id="GO:0016787">
    <property type="term" value="F:hydrolase activity"/>
    <property type="evidence" value="ECO:0007669"/>
    <property type="project" value="UniProtKB-KW"/>
</dbReference>
<evidence type="ECO:0000259" key="3">
    <source>
        <dbReference type="Pfam" id="PF21530"/>
    </source>
</evidence>
<dbReference type="Pfam" id="PF05970">
    <property type="entry name" value="PIF1"/>
    <property type="match status" value="1"/>
</dbReference>
<feature type="domain" description="DNA helicase Pif1-like DEAD-box helicase" evidence="2">
    <location>
        <begin position="1"/>
        <end position="51"/>
    </location>
</feature>
<accession>A0A699UEC4</accession>
<organism evidence="4">
    <name type="scientific">Tanacetum cinerariifolium</name>
    <name type="common">Dalmatian daisy</name>
    <name type="synonym">Chrysanthemum cinerariifolium</name>
    <dbReference type="NCBI Taxonomy" id="118510"/>
    <lineage>
        <taxon>Eukaryota</taxon>
        <taxon>Viridiplantae</taxon>
        <taxon>Streptophyta</taxon>
        <taxon>Embryophyta</taxon>
        <taxon>Tracheophyta</taxon>
        <taxon>Spermatophyta</taxon>
        <taxon>Magnoliopsida</taxon>
        <taxon>eudicotyledons</taxon>
        <taxon>Gunneridae</taxon>
        <taxon>Pentapetalae</taxon>
        <taxon>asterids</taxon>
        <taxon>campanulids</taxon>
        <taxon>Asterales</taxon>
        <taxon>Asteraceae</taxon>
        <taxon>Asteroideae</taxon>
        <taxon>Anthemideae</taxon>
        <taxon>Anthemidinae</taxon>
        <taxon>Tanacetum</taxon>
    </lineage>
</organism>
<keyword evidence="1" id="KW-0234">DNA repair</keyword>
<evidence type="ECO:0000256" key="1">
    <source>
        <dbReference type="RuleBase" id="RU363044"/>
    </source>
</evidence>
<dbReference type="InterPro" id="IPR010285">
    <property type="entry name" value="DNA_helicase_pif1-like_DEAD"/>
</dbReference>
<comment type="caution">
    <text evidence="4">The sequence shown here is derived from an EMBL/GenBank/DDBJ whole genome shotgun (WGS) entry which is preliminary data.</text>
</comment>
<dbReference type="GO" id="GO:0006310">
    <property type="term" value="P:DNA recombination"/>
    <property type="evidence" value="ECO:0007669"/>
    <property type="project" value="UniProtKB-KW"/>
</dbReference>
<dbReference type="EC" id="5.6.2.3" evidence="1"/>
<feature type="non-terminal residue" evidence="4">
    <location>
        <position position="1"/>
    </location>
</feature>
<dbReference type="PANTHER" id="PTHR10492">
    <property type="match status" value="1"/>
</dbReference>
<reference evidence="4" key="1">
    <citation type="journal article" date="2019" name="Sci. Rep.">
        <title>Draft genome of Tanacetum cinerariifolium, the natural source of mosquito coil.</title>
        <authorList>
            <person name="Yamashiro T."/>
            <person name="Shiraishi A."/>
            <person name="Satake H."/>
            <person name="Nakayama K."/>
        </authorList>
    </citation>
    <scope>NUCLEOTIDE SEQUENCE</scope>
</reference>